<dbReference type="OrthoDB" id="2339771at2759"/>
<comment type="subcellular location">
    <subcellularLocation>
        <location evidence="1">Nucleus</location>
    </subcellularLocation>
</comment>
<evidence type="ECO:0000256" key="4">
    <source>
        <dbReference type="SAM" id="MobiDB-lite"/>
    </source>
</evidence>
<feature type="region of interest" description="Disordered" evidence="4">
    <location>
        <begin position="956"/>
        <end position="992"/>
    </location>
</feature>
<dbReference type="InterPro" id="IPR010561">
    <property type="entry name" value="LIN-9/ALY1"/>
</dbReference>
<evidence type="ECO:0000256" key="2">
    <source>
        <dbReference type="ARBA" id="ARBA00023242"/>
    </source>
</evidence>
<evidence type="ECO:0000259" key="5">
    <source>
        <dbReference type="PROSITE" id="PS50090"/>
    </source>
</evidence>
<name>A0A5J5SYY3_GOSBA</name>
<dbReference type="InterPro" id="IPR001005">
    <property type="entry name" value="SANT/Myb"/>
</dbReference>
<feature type="compositionally biased region" description="Low complexity" evidence="4">
    <location>
        <begin position="976"/>
        <end position="992"/>
    </location>
</feature>
<dbReference type="PROSITE" id="PS50090">
    <property type="entry name" value="MYB_LIKE"/>
    <property type="match status" value="1"/>
</dbReference>
<dbReference type="GO" id="GO:0051726">
    <property type="term" value="P:regulation of cell cycle"/>
    <property type="evidence" value="ECO:0007669"/>
    <property type="project" value="TreeGrafter"/>
</dbReference>
<dbReference type="SMART" id="SM00717">
    <property type="entry name" value="SANT"/>
    <property type="match status" value="1"/>
</dbReference>
<dbReference type="InterPro" id="IPR017884">
    <property type="entry name" value="SANT_dom"/>
</dbReference>
<dbReference type="SMART" id="SM01135">
    <property type="entry name" value="DIRP"/>
    <property type="match status" value="1"/>
</dbReference>
<evidence type="ECO:0000259" key="7">
    <source>
        <dbReference type="PROSITE" id="PS51294"/>
    </source>
</evidence>
<dbReference type="GO" id="GO:0005654">
    <property type="term" value="C:nucleoplasm"/>
    <property type="evidence" value="ECO:0007669"/>
    <property type="project" value="TreeGrafter"/>
</dbReference>
<dbReference type="PANTHER" id="PTHR21689">
    <property type="entry name" value="LIN-9"/>
    <property type="match status" value="1"/>
</dbReference>
<dbReference type="GO" id="GO:0006357">
    <property type="term" value="P:regulation of transcription by RNA polymerase II"/>
    <property type="evidence" value="ECO:0007669"/>
    <property type="project" value="TreeGrafter"/>
</dbReference>
<reference evidence="9" key="1">
    <citation type="journal article" date="2020" name="Nat. Genet.">
        <title>Genomic diversifications of five Gossypium allopolyploid species and their impact on cotton improvement.</title>
        <authorList>
            <person name="Chen Z.J."/>
            <person name="Sreedasyam A."/>
            <person name="Ando A."/>
            <person name="Song Q."/>
            <person name="De Santiago L.M."/>
            <person name="Hulse-Kemp A.M."/>
            <person name="Ding M."/>
            <person name="Ye W."/>
            <person name="Kirkbride R.C."/>
            <person name="Jenkins J."/>
            <person name="Plott C."/>
            <person name="Lovell J."/>
            <person name="Lin Y.M."/>
            <person name="Vaughn R."/>
            <person name="Liu B."/>
            <person name="Simpson S."/>
            <person name="Scheffler B.E."/>
            <person name="Wen L."/>
            <person name="Saski C.A."/>
            <person name="Grover C.E."/>
            <person name="Hu G."/>
            <person name="Conover J.L."/>
            <person name="Carlson J.W."/>
            <person name="Shu S."/>
            <person name="Boston L.B."/>
            <person name="Williams M."/>
            <person name="Peterson D.G."/>
            <person name="McGee K."/>
            <person name="Jones D.C."/>
            <person name="Wendel J.F."/>
            <person name="Stelly D.M."/>
            <person name="Grimwood J."/>
            <person name="Schmutz J."/>
        </authorList>
    </citation>
    <scope>NUCLEOTIDE SEQUENCE [LARGE SCALE GENOMIC DNA]</scope>
    <source>
        <strain evidence="9">cv. 3-79</strain>
    </source>
</reference>
<keyword evidence="3" id="KW-0175">Coiled coil</keyword>
<dbReference type="CDD" id="cd00167">
    <property type="entry name" value="SANT"/>
    <property type="match status" value="1"/>
</dbReference>
<dbReference type="InterPro" id="IPR009057">
    <property type="entry name" value="Homeodomain-like_sf"/>
</dbReference>
<dbReference type="InterPro" id="IPR017930">
    <property type="entry name" value="Myb_dom"/>
</dbReference>
<feature type="coiled-coil region" evidence="3">
    <location>
        <begin position="898"/>
        <end position="925"/>
    </location>
</feature>
<organism evidence="8 9">
    <name type="scientific">Gossypium barbadense</name>
    <name type="common">Sea Island cotton</name>
    <name type="synonym">Hibiscus barbadensis</name>
    <dbReference type="NCBI Taxonomy" id="3634"/>
    <lineage>
        <taxon>Eukaryota</taxon>
        <taxon>Viridiplantae</taxon>
        <taxon>Streptophyta</taxon>
        <taxon>Embryophyta</taxon>
        <taxon>Tracheophyta</taxon>
        <taxon>Spermatophyta</taxon>
        <taxon>Magnoliopsida</taxon>
        <taxon>eudicotyledons</taxon>
        <taxon>Gunneridae</taxon>
        <taxon>Pentapetalae</taxon>
        <taxon>rosids</taxon>
        <taxon>malvids</taxon>
        <taxon>Malvales</taxon>
        <taxon>Malvaceae</taxon>
        <taxon>Malvoideae</taxon>
        <taxon>Gossypium</taxon>
    </lineage>
</organism>
<keyword evidence="2" id="KW-0539">Nucleus</keyword>
<evidence type="ECO:0000313" key="9">
    <source>
        <dbReference type="Proteomes" id="UP000327439"/>
    </source>
</evidence>
<dbReference type="InterPro" id="IPR033471">
    <property type="entry name" value="DIRP"/>
</dbReference>
<sequence length="1166" mass="129833">MAPTRKYKTVNKQYSSKCEVSPDKDAGNSRKSNPKKKLFDKLGSPWSKAEIERLYKAYREYGKDWKKVAAAVRNRSTEMVEAFYIMNRAYLSLPDGVASVIGLIAMMTDHYSVLGGSDAEIESNEPSEIPRKTQKRKRVKAHFGSSKEDVFLPQSIASTQGCLSLLKRIGFNGINPHAVGRRTPRVPVSYSYRRDDMENYNPPKKRVKKSEANDNDDEHVAAVTLTGALQRGSCPQFSQRPYKKAECRRSTPVQSYDRMLLQSETTKAKLPSSSSKHWMESRHGVKEPVIGTYIKDTGPTEDMEGAGTVEVRGKGKKVYRKKVKAGEFINNLSDDVGEACSGIEEGIIDRAVKGKVEMEISGAKCKLSPWSQRKKSKKIVSGDESASLDALLALANLSTSISPASIIESEVSAKFKEDRIARETDEKPSASEAASTSHRRDETKHIGPKEKVLNLITGAEDGTSRKSKVGRYSAKDDNVVSEPKQQAESTNNSKKSKSKSLSTSQQISNPEAQIDSPFIQSFDNEDMAEEVNKSLTKGSSAQSSVQSRQRKSFRVPEDSLTKNDPKFAETDSLVSTLQVPAESKLVSLPNKHQSRRKMNLKRALLSTDINSLNYTLANQPNKDSLSQDGLKERLSFCLSSNLARRWCSFEWFYSAIDYAWFVKKEFVEYLNHVGLGHIPRLTRVEWGVIRSSLGKPRRFSERFLHEEREKLKQYRESARQHYAQLRIGTTEGLPMDLPQPLSIGQRVSAIHPETREVNDGKVLGLEHDSFKVQFDCPELGVELVTDIDCMPLYPLENLPETLRSQNLAFDKFPVTPNESQVNGHSDFRGSGVYAPSGHLENATGSVNMLANRIKEDASHNILNAKTSVPSVFAAHQTANGLPLTVAHIQGREADIQVMSELNRALDKKEAILMELRNTNDDILDNKSGGSCLKGSEPFKRHIPTVSSAFHNLRQHNAYPANPVSPQQKPPTKSNFLGSLTSSIDSSLDSQESDSVAGEIVEGSRLKAGSMVDAAIKAMSSTKEDEDAFMRIVEVLDSIDKPQFTPDIRMPVIKSAEPENGSISYQKHLVSRLPQNNEQVPSELITSCVATLLLIQVTRKLFSAMISTLNNIQTCTERRFPPADVAQIMDLATRSLHPWCSENLRIYREIQRCMGKIKTQILALIPT</sequence>
<dbReference type="SUPFAM" id="SSF46689">
    <property type="entry name" value="Homeodomain-like"/>
    <property type="match status" value="1"/>
</dbReference>
<dbReference type="Proteomes" id="UP000327439">
    <property type="component" value="Chromosome A13"/>
</dbReference>
<feature type="region of interest" description="Disordered" evidence="4">
    <location>
        <begin position="418"/>
        <end position="567"/>
    </location>
</feature>
<keyword evidence="9" id="KW-1185">Reference proteome</keyword>
<feature type="domain" description="Myb-like" evidence="5">
    <location>
        <begin position="44"/>
        <end position="84"/>
    </location>
</feature>
<dbReference type="AlphaFoldDB" id="A0A5J5SYY3"/>
<evidence type="ECO:0000259" key="6">
    <source>
        <dbReference type="PROSITE" id="PS51293"/>
    </source>
</evidence>
<dbReference type="GO" id="GO:0017053">
    <property type="term" value="C:transcription repressor complex"/>
    <property type="evidence" value="ECO:0007669"/>
    <property type="project" value="InterPro"/>
</dbReference>
<protein>
    <submittedName>
        <fullName evidence="8">Uncharacterized protein</fullName>
    </submittedName>
</protein>
<evidence type="ECO:0000256" key="3">
    <source>
        <dbReference type="SAM" id="Coils"/>
    </source>
</evidence>
<dbReference type="PANTHER" id="PTHR21689:SF5">
    <property type="entry name" value="PROTEIN ALWAYS EARLY 1-RELATED"/>
    <property type="match status" value="1"/>
</dbReference>
<accession>A0A5J5SYY3</accession>
<dbReference type="Pfam" id="PF00249">
    <property type="entry name" value="Myb_DNA-binding"/>
    <property type="match status" value="1"/>
</dbReference>
<dbReference type="EMBL" id="CM018214">
    <property type="protein sequence ID" value="KAB2048603.1"/>
    <property type="molecule type" value="Genomic_DNA"/>
</dbReference>
<dbReference type="PROSITE" id="PS51293">
    <property type="entry name" value="SANT"/>
    <property type="match status" value="1"/>
</dbReference>
<dbReference type="GO" id="GO:0003677">
    <property type="term" value="F:DNA binding"/>
    <property type="evidence" value="ECO:0007669"/>
    <property type="project" value="TreeGrafter"/>
</dbReference>
<dbReference type="Pfam" id="PF06584">
    <property type="entry name" value="DIRP"/>
    <property type="match status" value="1"/>
</dbReference>
<feature type="domain" description="SANT" evidence="6">
    <location>
        <begin position="41"/>
        <end position="94"/>
    </location>
</feature>
<feature type="region of interest" description="Disordered" evidence="4">
    <location>
        <begin position="194"/>
        <end position="215"/>
    </location>
</feature>
<dbReference type="GO" id="GO:0006351">
    <property type="term" value="P:DNA-templated transcription"/>
    <property type="evidence" value="ECO:0007669"/>
    <property type="project" value="InterPro"/>
</dbReference>
<feature type="region of interest" description="Disordered" evidence="4">
    <location>
        <begin position="1"/>
        <end position="39"/>
    </location>
</feature>
<feature type="compositionally biased region" description="Low complexity" evidence="4">
    <location>
        <begin position="489"/>
        <end position="504"/>
    </location>
</feature>
<feature type="compositionally biased region" description="Basic and acidic residues" evidence="4">
    <location>
        <begin position="418"/>
        <end position="429"/>
    </location>
</feature>
<dbReference type="PROSITE" id="PS51294">
    <property type="entry name" value="HTH_MYB"/>
    <property type="match status" value="1"/>
</dbReference>
<feature type="compositionally biased region" description="Polar residues" evidence="4">
    <location>
        <begin position="963"/>
        <end position="975"/>
    </location>
</feature>
<feature type="compositionally biased region" description="Basic and acidic residues" evidence="4">
    <location>
        <begin position="438"/>
        <end position="452"/>
    </location>
</feature>
<proteinExistence type="predicted"/>
<evidence type="ECO:0000313" key="8">
    <source>
        <dbReference type="EMBL" id="KAB2048603.1"/>
    </source>
</evidence>
<dbReference type="Gene3D" id="1.20.58.1880">
    <property type="match status" value="1"/>
</dbReference>
<feature type="domain" description="HTH myb-type" evidence="7">
    <location>
        <begin position="38"/>
        <end position="80"/>
    </location>
</feature>
<evidence type="ECO:0000256" key="1">
    <source>
        <dbReference type="ARBA" id="ARBA00004123"/>
    </source>
</evidence>
<gene>
    <name evidence="8" type="ORF">ES319_A13G123000v1</name>
</gene>
<feature type="compositionally biased region" description="Basic and acidic residues" evidence="4">
    <location>
        <begin position="554"/>
        <end position="567"/>
    </location>
</feature>